<evidence type="ECO:0000313" key="13">
    <source>
        <dbReference type="EMBL" id="CUO62837.1"/>
    </source>
</evidence>
<evidence type="ECO:0000256" key="7">
    <source>
        <dbReference type="ARBA" id="ARBA00022777"/>
    </source>
</evidence>
<dbReference type="PANTHER" id="PTHR45453">
    <property type="entry name" value="PHOSPHATE REGULON SENSOR PROTEIN PHOR"/>
    <property type="match status" value="1"/>
</dbReference>
<dbReference type="GO" id="GO:0000155">
    <property type="term" value="F:phosphorelay sensor kinase activity"/>
    <property type="evidence" value="ECO:0007669"/>
    <property type="project" value="TreeGrafter"/>
</dbReference>
<proteinExistence type="predicted"/>
<dbReference type="PROSITE" id="PS50110">
    <property type="entry name" value="RESPONSE_REGULATORY"/>
    <property type="match status" value="1"/>
</dbReference>
<dbReference type="Pfam" id="PF02518">
    <property type="entry name" value="HATPase_c"/>
    <property type="match status" value="1"/>
</dbReference>
<evidence type="ECO:0000256" key="9">
    <source>
        <dbReference type="ARBA" id="ARBA00024867"/>
    </source>
</evidence>
<feature type="domain" description="Histidine kinase" evidence="11">
    <location>
        <begin position="68"/>
        <end position="249"/>
    </location>
</feature>
<evidence type="ECO:0000256" key="10">
    <source>
        <dbReference type="PROSITE-ProRule" id="PRU00169"/>
    </source>
</evidence>
<comment type="catalytic activity">
    <reaction evidence="1">
        <text>ATP + protein L-histidine = ADP + protein N-phospho-L-histidine.</text>
        <dbReference type="EC" id="2.7.13.3"/>
    </reaction>
</comment>
<accession>A0A174GN70</accession>
<dbReference type="InterPro" id="IPR036890">
    <property type="entry name" value="HATPase_C_sf"/>
</dbReference>
<dbReference type="Proteomes" id="UP000095709">
    <property type="component" value="Unassembled WGS sequence"/>
</dbReference>
<dbReference type="EMBL" id="CZAL01000001">
    <property type="protein sequence ID" value="CUO62837.1"/>
    <property type="molecule type" value="Genomic_DNA"/>
</dbReference>
<dbReference type="GO" id="GO:0016036">
    <property type="term" value="P:cellular response to phosphate starvation"/>
    <property type="evidence" value="ECO:0007669"/>
    <property type="project" value="TreeGrafter"/>
</dbReference>
<keyword evidence="7" id="KW-0418">Kinase</keyword>
<evidence type="ECO:0000313" key="14">
    <source>
        <dbReference type="Proteomes" id="UP000095709"/>
    </source>
</evidence>
<dbReference type="SMART" id="SM00448">
    <property type="entry name" value="REC"/>
    <property type="match status" value="1"/>
</dbReference>
<evidence type="ECO:0000256" key="5">
    <source>
        <dbReference type="ARBA" id="ARBA00022553"/>
    </source>
</evidence>
<dbReference type="InterPro" id="IPR005467">
    <property type="entry name" value="His_kinase_dom"/>
</dbReference>
<dbReference type="Pfam" id="PF00072">
    <property type="entry name" value="Response_reg"/>
    <property type="match status" value="1"/>
</dbReference>
<dbReference type="PROSITE" id="PS50109">
    <property type="entry name" value="HIS_KIN"/>
    <property type="match status" value="1"/>
</dbReference>
<dbReference type="GO" id="GO:0004721">
    <property type="term" value="F:phosphoprotein phosphatase activity"/>
    <property type="evidence" value="ECO:0007669"/>
    <property type="project" value="TreeGrafter"/>
</dbReference>
<feature type="domain" description="Response regulatory" evidence="12">
    <location>
        <begin position="2"/>
        <end position="151"/>
    </location>
</feature>
<dbReference type="AlphaFoldDB" id="A0A174GN70"/>
<comment type="function">
    <text evidence="9">May play the central regulatory role in sporulation. It may be an element of the effector pathway responsible for the activation of sporulation genes in response to nutritional stress. Spo0A may act in concert with spo0H (a sigma factor) to control the expression of some genes that are critical to the sporulation process.</text>
</comment>
<evidence type="ECO:0000256" key="2">
    <source>
        <dbReference type="ARBA" id="ARBA00004370"/>
    </source>
</evidence>
<dbReference type="Gene3D" id="3.40.50.2300">
    <property type="match status" value="1"/>
</dbReference>
<dbReference type="InterPro" id="IPR050351">
    <property type="entry name" value="BphY/WalK/GraS-like"/>
</dbReference>
<keyword evidence="8" id="KW-0902">Two-component regulatory system</keyword>
<reference evidence="13 14" key="1">
    <citation type="submission" date="2015-09" db="EMBL/GenBank/DDBJ databases">
        <authorList>
            <consortium name="Pathogen Informatics"/>
        </authorList>
    </citation>
    <scope>NUCLEOTIDE SEQUENCE [LARGE SCALE GENOMIC DNA]</scope>
    <source>
        <strain evidence="13 14">2789STDY5834885</strain>
    </source>
</reference>
<dbReference type="SMART" id="SM00387">
    <property type="entry name" value="HATPase_c"/>
    <property type="match status" value="1"/>
</dbReference>
<evidence type="ECO:0000256" key="4">
    <source>
        <dbReference type="ARBA" id="ARBA00018672"/>
    </source>
</evidence>
<sequence>MRLLLAEDEKEMAHALEAVFTHNHYSVDVVYNGIDAADWAESGNYDGMILDIMMPGKSGLEVLSEWTESIHHQIERLNSLVTQLLTLAKMEEGGGELELKTWNASETIMDAVTSFEAPAVTKQIALQSDIAEELHMEGDAARIHQLVSLLVDNAVKYTPEGGKIHIFWRKNGKKAEFSVQNTCDTLPEGDLNRLFDRFYRADASRARESGGYGIGLFVAAAIVKAHKGKITAERTQDGICFKAVFPAKG</sequence>
<comment type="subcellular location">
    <subcellularLocation>
        <location evidence="2">Membrane</location>
    </subcellularLocation>
</comment>
<evidence type="ECO:0000259" key="11">
    <source>
        <dbReference type="PROSITE" id="PS50109"/>
    </source>
</evidence>
<keyword evidence="5 10" id="KW-0597">Phosphoprotein</keyword>
<dbReference type="InterPro" id="IPR011006">
    <property type="entry name" value="CheY-like_superfamily"/>
</dbReference>
<dbReference type="Gene3D" id="3.30.565.10">
    <property type="entry name" value="Histidine kinase-like ATPase, C-terminal domain"/>
    <property type="match status" value="1"/>
</dbReference>
<evidence type="ECO:0000256" key="3">
    <source>
        <dbReference type="ARBA" id="ARBA00012438"/>
    </source>
</evidence>
<dbReference type="PRINTS" id="PR00344">
    <property type="entry name" value="BCTRLSENSOR"/>
</dbReference>
<dbReference type="EC" id="2.7.13.3" evidence="3"/>
<dbReference type="InterPro" id="IPR001789">
    <property type="entry name" value="Sig_transdc_resp-reg_receiver"/>
</dbReference>
<gene>
    <name evidence="13" type="primary">phoR_1</name>
    <name evidence="13" type="ORF">ERS852498_00079</name>
</gene>
<protein>
    <recommendedName>
        <fullName evidence="4">Stage 0 sporulation protein A homolog</fullName>
        <ecNumber evidence="3">2.7.13.3</ecNumber>
    </recommendedName>
</protein>
<evidence type="ECO:0000256" key="1">
    <source>
        <dbReference type="ARBA" id="ARBA00000085"/>
    </source>
</evidence>
<evidence type="ECO:0000259" key="12">
    <source>
        <dbReference type="PROSITE" id="PS50110"/>
    </source>
</evidence>
<evidence type="ECO:0000256" key="6">
    <source>
        <dbReference type="ARBA" id="ARBA00022679"/>
    </source>
</evidence>
<dbReference type="GO" id="GO:0005886">
    <property type="term" value="C:plasma membrane"/>
    <property type="evidence" value="ECO:0007669"/>
    <property type="project" value="TreeGrafter"/>
</dbReference>
<dbReference type="RefSeq" id="WP_172680756.1">
    <property type="nucleotide sequence ID" value="NZ_CZAL01000001.1"/>
</dbReference>
<feature type="modified residue" description="4-aspartylphosphate" evidence="10">
    <location>
        <position position="51"/>
    </location>
</feature>
<dbReference type="SUPFAM" id="SSF52172">
    <property type="entry name" value="CheY-like"/>
    <property type="match status" value="1"/>
</dbReference>
<name>A0A174GN70_9FIRM</name>
<dbReference type="InterPro" id="IPR004358">
    <property type="entry name" value="Sig_transdc_His_kin-like_C"/>
</dbReference>
<dbReference type="SUPFAM" id="SSF55874">
    <property type="entry name" value="ATPase domain of HSP90 chaperone/DNA topoisomerase II/histidine kinase"/>
    <property type="match status" value="1"/>
</dbReference>
<dbReference type="PANTHER" id="PTHR45453:SF1">
    <property type="entry name" value="PHOSPHATE REGULON SENSOR PROTEIN PHOR"/>
    <property type="match status" value="1"/>
</dbReference>
<evidence type="ECO:0000256" key="8">
    <source>
        <dbReference type="ARBA" id="ARBA00023012"/>
    </source>
</evidence>
<keyword evidence="6 13" id="KW-0808">Transferase</keyword>
<organism evidence="13 14">
    <name type="scientific">Fusicatenibacter saccharivorans</name>
    <dbReference type="NCBI Taxonomy" id="1150298"/>
    <lineage>
        <taxon>Bacteria</taxon>
        <taxon>Bacillati</taxon>
        <taxon>Bacillota</taxon>
        <taxon>Clostridia</taxon>
        <taxon>Lachnospirales</taxon>
        <taxon>Lachnospiraceae</taxon>
        <taxon>Fusicatenibacter</taxon>
    </lineage>
</organism>
<dbReference type="InterPro" id="IPR003594">
    <property type="entry name" value="HATPase_dom"/>
</dbReference>
<dbReference type="FunFam" id="3.30.565.10:FF:000006">
    <property type="entry name" value="Sensor histidine kinase WalK"/>
    <property type="match status" value="1"/>
</dbReference>